<comment type="pathway">
    <text evidence="2">Porphyrin-containing compound metabolism; chlorophyll biosynthesis.</text>
</comment>
<dbReference type="InterPro" id="IPR036291">
    <property type="entry name" value="NAD(P)-bd_dom_sf"/>
</dbReference>
<dbReference type="Proteomes" id="UP001205105">
    <property type="component" value="Unassembled WGS sequence"/>
</dbReference>
<dbReference type="InterPro" id="IPR044201">
    <property type="entry name" value="DVR-like"/>
</dbReference>
<evidence type="ECO:0000256" key="1">
    <source>
        <dbReference type="ARBA" id="ARBA00004229"/>
    </source>
</evidence>
<keyword evidence="15" id="KW-1185">Reference proteome</keyword>
<organism evidence="14 15">
    <name type="scientific">Chlorella ohadii</name>
    <dbReference type="NCBI Taxonomy" id="2649997"/>
    <lineage>
        <taxon>Eukaryota</taxon>
        <taxon>Viridiplantae</taxon>
        <taxon>Chlorophyta</taxon>
        <taxon>core chlorophytes</taxon>
        <taxon>Trebouxiophyceae</taxon>
        <taxon>Chlorellales</taxon>
        <taxon>Chlorellaceae</taxon>
        <taxon>Chlorella clade</taxon>
        <taxon>Chlorella</taxon>
    </lineage>
</organism>
<evidence type="ECO:0000256" key="7">
    <source>
        <dbReference type="ARBA" id="ARBA00023002"/>
    </source>
</evidence>
<dbReference type="Gene3D" id="3.40.50.720">
    <property type="entry name" value="NAD(P)-binding Rossmann-like Domain"/>
    <property type="match status" value="1"/>
</dbReference>
<dbReference type="AlphaFoldDB" id="A0AAD5DMX0"/>
<accession>A0AAD5DMX0</accession>
<evidence type="ECO:0000256" key="11">
    <source>
        <dbReference type="ARBA" id="ARBA00049498"/>
    </source>
</evidence>
<dbReference type="PANTHER" id="PTHR47378">
    <property type="entry name" value="DIVINYL CHLOROPHYLLIDE A 8-VINYL-REDUCTASE, CHLOROPLASTIC"/>
    <property type="match status" value="1"/>
</dbReference>
<feature type="coiled-coil region" evidence="12">
    <location>
        <begin position="68"/>
        <end position="123"/>
    </location>
</feature>
<keyword evidence="8" id="KW-0149">Chlorophyll biosynthesis</keyword>
<name>A0AAD5DMX0_9CHLO</name>
<evidence type="ECO:0000313" key="15">
    <source>
        <dbReference type="Proteomes" id="UP001205105"/>
    </source>
</evidence>
<evidence type="ECO:0000256" key="5">
    <source>
        <dbReference type="ARBA" id="ARBA00022857"/>
    </source>
</evidence>
<keyword evidence="7" id="KW-0560">Oxidoreductase</keyword>
<evidence type="ECO:0000256" key="12">
    <source>
        <dbReference type="SAM" id="Coils"/>
    </source>
</evidence>
<feature type="domain" description="NAD(P)-binding" evidence="13">
    <location>
        <begin position="238"/>
        <end position="431"/>
    </location>
</feature>
<evidence type="ECO:0000256" key="9">
    <source>
        <dbReference type="ARBA" id="ARBA00024059"/>
    </source>
</evidence>
<dbReference type="GO" id="GO:0009507">
    <property type="term" value="C:chloroplast"/>
    <property type="evidence" value="ECO:0007669"/>
    <property type="project" value="UniProtKB-SubCell"/>
</dbReference>
<evidence type="ECO:0000313" key="14">
    <source>
        <dbReference type="EMBL" id="KAI7839258.1"/>
    </source>
</evidence>
<comment type="subcellular location">
    <subcellularLocation>
        <location evidence="1">Plastid</location>
        <location evidence="1">Chloroplast</location>
    </subcellularLocation>
</comment>
<dbReference type="GO" id="GO:0033728">
    <property type="term" value="F:3,8-divinyl protochlorophyllide a 8-vinyl-reductase (NADPH) activity"/>
    <property type="evidence" value="ECO:0007669"/>
    <property type="project" value="UniProtKB-EC"/>
</dbReference>
<evidence type="ECO:0000256" key="2">
    <source>
        <dbReference type="ARBA" id="ARBA00005173"/>
    </source>
</evidence>
<keyword evidence="5" id="KW-0521">NADP</keyword>
<protein>
    <recommendedName>
        <fullName evidence="10">Divinyl chlorophyllide a 8-vinyl-reductase, chloroplastic</fullName>
        <ecNumber evidence="9">1.3.1.75</ecNumber>
    </recommendedName>
</protein>
<proteinExistence type="predicted"/>
<keyword evidence="6" id="KW-0809">Transit peptide</keyword>
<evidence type="ECO:0000256" key="10">
    <source>
        <dbReference type="ARBA" id="ARBA00024089"/>
    </source>
</evidence>
<evidence type="ECO:0000256" key="3">
    <source>
        <dbReference type="ARBA" id="ARBA00022528"/>
    </source>
</evidence>
<dbReference type="GO" id="GO:0015995">
    <property type="term" value="P:chlorophyll biosynthetic process"/>
    <property type="evidence" value="ECO:0007669"/>
    <property type="project" value="UniProtKB-KW"/>
</dbReference>
<evidence type="ECO:0000256" key="4">
    <source>
        <dbReference type="ARBA" id="ARBA00022640"/>
    </source>
</evidence>
<reference evidence="14" key="1">
    <citation type="submission" date="2020-11" db="EMBL/GenBank/DDBJ databases">
        <title>Chlorella ohadii genome sequencing and assembly.</title>
        <authorList>
            <person name="Murik O."/>
            <person name="Treves H."/>
            <person name="Kedem I."/>
            <person name="Shotland Y."/>
            <person name="Kaplan A."/>
        </authorList>
    </citation>
    <scope>NUCLEOTIDE SEQUENCE</scope>
    <source>
        <strain evidence="14">1</strain>
    </source>
</reference>
<keyword evidence="12" id="KW-0175">Coiled coil</keyword>
<evidence type="ECO:0000256" key="8">
    <source>
        <dbReference type="ARBA" id="ARBA00023171"/>
    </source>
</evidence>
<dbReference type="PANTHER" id="PTHR47378:SF1">
    <property type="entry name" value="DIVINYL CHLOROPHYLLIDE A 8-VINYL-REDUCTASE, CHLOROPLASTIC"/>
    <property type="match status" value="1"/>
</dbReference>
<dbReference type="Pfam" id="PF13460">
    <property type="entry name" value="NAD_binding_10"/>
    <property type="match status" value="1"/>
</dbReference>
<sequence length="561" mass="60814">MALLAAKTQALLQPAVAAALSAALAPVRIWTRLASFWAGLLLQTLAWLGAPPTGFVPVSKLRELSTVVDHMSRREESYRQALKEMQEALDSTEGDKRKALRSLKKARLELDLLSEELAQLQAGHGPADGAAAAGSSLGGGRGVVSRAGLHWSMALLLLLATWFYMQDFSSVQRKLVFTTLFPVTSPVYYVTRVAFSAAAAPARQQQRRALAVSAAASSAPAADFRQRAPADVRVLVVGATGYIGKFVVKELVKRGYNVVAFARERSGIGGKQGAEDVRAEFPGAEVRFGDVMSMESLSREAFKEPVDVVVSCLASRTGGIKDSWDIDYQATLNAMEAGRKQGASHFVLLSAICVQKPLLEFQRAKLAFEEKLQKAGDITYSIVRPTAFFKSLAGQVELVKDGKPYVMFGDGTLAACKPISEQDLAAFITDCEDKVNKVLPIGGPGKAMTAKDQADLLFSIVGKKPYYFPVPVALMDGIIGLLDFLARFFPGMKDSAEFGKIGKYYAVESMLLWDPETQQYLPDATPSYGKDTLEDFFRRAVKEGLKGQELGDQAVFGVNKE</sequence>
<gene>
    <name evidence="14" type="ORF">COHA_006956</name>
</gene>
<dbReference type="InterPro" id="IPR016040">
    <property type="entry name" value="NAD(P)-bd_dom"/>
</dbReference>
<comment type="catalytic activity">
    <reaction evidence="11">
        <text>protochlorophyllide a + NADP(+) = 3,8-divinyl protochlorophyllide a + NADPH + H(+)</text>
        <dbReference type="Rhea" id="RHEA:48884"/>
        <dbReference type="ChEBI" id="CHEBI:15378"/>
        <dbReference type="ChEBI" id="CHEBI:57783"/>
        <dbReference type="ChEBI" id="CHEBI:58349"/>
        <dbReference type="ChEBI" id="CHEBI:58632"/>
        <dbReference type="ChEBI" id="CHEBI:83350"/>
        <dbReference type="EC" id="1.3.1.75"/>
    </reaction>
</comment>
<dbReference type="EC" id="1.3.1.75" evidence="9"/>
<comment type="caution">
    <text evidence="14">The sequence shown here is derived from an EMBL/GenBank/DDBJ whole genome shotgun (WGS) entry which is preliminary data.</text>
</comment>
<dbReference type="CDD" id="cd05243">
    <property type="entry name" value="SDR_a5"/>
    <property type="match status" value="1"/>
</dbReference>
<dbReference type="SUPFAM" id="SSF51735">
    <property type="entry name" value="NAD(P)-binding Rossmann-fold domains"/>
    <property type="match status" value="1"/>
</dbReference>
<dbReference type="EMBL" id="JADXDR010000104">
    <property type="protein sequence ID" value="KAI7839258.1"/>
    <property type="molecule type" value="Genomic_DNA"/>
</dbReference>
<keyword evidence="3" id="KW-0150">Chloroplast</keyword>
<evidence type="ECO:0000256" key="6">
    <source>
        <dbReference type="ARBA" id="ARBA00022946"/>
    </source>
</evidence>
<keyword evidence="4" id="KW-0934">Plastid</keyword>
<evidence type="ECO:0000259" key="13">
    <source>
        <dbReference type="Pfam" id="PF13460"/>
    </source>
</evidence>